<dbReference type="EMBL" id="BNJF01000003">
    <property type="protein sequence ID" value="GHO47435.1"/>
    <property type="molecule type" value="Genomic_DNA"/>
</dbReference>
<proteinExistence type="predicted"/>
<dbReference type="PANTHER" id="PTHR48079:SF6">
    <property type="entry name" value="NAD(P)-BINDING DOMAIN-CONTAINING PROTEIN-RELATED"/>
    <property type="match status" value="1"/>
</dbReference>
<protein>
    <submittedName>
        <fullName evidence="1">Uncharacterized protein</fullName>
    </submittedName>
</protein>
<dbReference type="Gene3D" id="3.40.50.720">
    <property type="entry name" value="NAD(P)-binding Rossmann-like Domain"/>
    <property type="match status" value="1"/>
</dbReference>
<comment type="caution">
    <text evidence="1">The sequence shown here is derived from an EMBL/GenBank/DDBJ whole genome shotgun (WGS) entry which is preliminary data.</text>
</comment>
<name>A0A8J3MWC5_9CHLR</name>
<dbReference type="SUPFAM" id="SSF51735">
    <property type="entry name" value="NAD(P)-binding Rossmann-fold domains"/>
    <property type="match status" value="1"/>
</dbReference>
<reference evidence="1" key="1">
    <citation type="submission" date="2020-10" db="EMBL/GenBank/DDBJ databases">
        <title>Taxonomic study of unclassified bacteria belonging to the class Ktedonobacteria.</title>
        <authorList>
            <person name="Yabe S."/>
            <person name="Wang C.M."/>
            <person name="Zheng Y."/>
            <person name="Sakai Y."/>
            <person name="Cavaletti L."/>
            <person name="Monciardini P."/>
            <person name="Donadio S."/>
        </authorList>
    </citation>
    <scope>NUCLEOTIDE SEQUENCE</scope>
    <source>
        <strain evidence="1">SOSP1-1</strain>
    </source>
</reference>
<evidence type="ECO:0000313" key="2">
    <source>
        <dbReference type="Proteomes" id="UP000612362"/>
    </source>
</evidence>
<dbReference type="InterPro" id="IPR051783">
    <property type="entry name" value="NAD(P)-dependent_oxidoreduct"/>
</dbReference>
<dbReference type="PANTHER" id="PTHR48079">
    <property type="entry name" value="PROTEIN YEEZ"/>
    <property type="match status" value="1"/>
</dbReference>
<dbReference type="GO" id="GO:0004029">
    <property type="term" value="F:aldehyde dehydrogenase (NAD+) activity"/>
    <property type="evidence" value="ECO:0007669"/>
    <property type="project" value="TreeGrafter"/>
</dbReference>
<sequence length="168" mass="18098">MRIVLILPAGMWGPRDAAPTGFGQFTISFLKGQIPIILPGAIPFVDARDVASAMIRAVHTGASGERFIVSQRMVTVAEIVRGLAKVSGKTAPRVRLSFPIATVFALIAETLGQLTSQPVLLSRVALAALSDDFDVSSAKAERELGVHFHPVEETLRDTVDWFRANGYV</sequence>
<dbReference type="GO" id="GO:0005737">
    <property type="term" value="C:cytoplasm"/>
    <property type="evidence" value="ECO:0007669"/>
    <property type="project" value="TreeGrafter"/>
</dbReference>
<gene>
    <name evidence="1" type="ORF">KSX_55980</name>
</gene>
<dbReference type="AlphaFoldDB" id="A0A8J3MWC5"/>
<dbReference type="InterPro" id="IPR036291">
    <property type="entry name" value="NAD(P)-bd_dom_sf"/>
</dbReference>
<keyword evidence="2" id="KW-1185">Reference proteome</keyword>
<evidence type="ECO:0000313" key="1">
    <source>
        <dbReference type="EMBL" id="GHO47435.1"/>
    </source>
</evidence>
<organism evidence="1 2">
    <name type="scientific">Ktedonospora formicarum</name>
    <dbReference type="NCBI Taxonomy" id="2778364"/>
    <lineage>
        <taxon>Bacteria</taxon>
        <taxon>Bacillati</taxon>
        <taxon>Chloroflexota</taxon>
        <taxon>Ktedonobacteria</taxon>
        <taxon>Ktedonobacterales</taxon>
        <taxon>Ktedonobacteraceae</taxon>
        <taxon>Ktedonospora</taxon>
    </lineage>
</organism>
<accession>A0A8J3MWC5</accession>
<dbReference type="Proteomes" id="UP000612362">
    <property type="component" value="Unassembled WGS sequence"/>
</dbReference>